<dbReference type="FunFam" id="1.20.5.170:FF:000002">
    <property type="entry name" value="Type I keratin KA11"/>
    <property type="match status" value="1"/>
</dbReference>
<comment type="similarity">
    <text evidence="4">Belongs to the intermediate filament family.</text>
</comment>
<reference evidence="7" key="1">
    <citation type="journal article" date="2022" name="bioRxiv">
        <title>Sequencing and chromosome-scale assembly of the giantPleurodeles waltlgenome.</title>
        <authorList>
            <person name="Brown T."/>
            <person name="Elewa A."/>
            <person name="Iarovenko S."/>
            <person name="Subramanian E."/>
            <person name="Araus A.J."/>
            <person name="Petzold A."/>
            <person name="Susuki M."/>
            <person name="Suzuki K.-i.T."/>
            <person name="Hayashi T."/>
            <person name="Toyoda A."/>
            <person name="Oliveira C."/>
            <person name="Osipova E."/>
            <person name="Leigh N.D."/>
            <person name="Simon A."/>
            <person name="Yun M.H."/>
        </authorList>
    </citation>
    <scope>NUCLEOTIDE SEQUENCE</scope>
    <source>
        <strain evidence="7">20211129_DDA</strain>
        <tissue evidence="7">Liver</tissue>
    </source>
</reference>
<dbReference type="EMBL" id="JANPWB010000010">
    <property type="protein sequence ID" value="KAJ1135758.1"/>
    <property type="molecule type" value="Genomic_DNA"/>
</dbReference>
<dbReference type="Gene3D" id="1.20.5.500">
    <property type="entry name" value="Single helix bin"/>
    <property type="match status" value="1"/>
</dbReference>
<dbReference type="PROSITE" id="PS51842">
    <property type="entry name" value="IF_ROD_2"/>
    <property type="match status" value="1"/>
</dbReference>
<evidence type="ECO:0000313" key="8">
    <source>
        <dbReference type="Proteomes" id="UP001066276"/>
    </source>
</evidence>
<accession>A0AAV7Q609</accession>
<evidence type="ECO:0000313" key="7">
    <source>
        <dbReference type="EMBL" id="KAJ1135758.1"/>
    </source>
</evidence>
<keyword evidence="8" id="KW-1185">Reference proteome</keyword>
<evidence type="ECO:0000256" key="2">
    <source>
        <dbReference type="ARBA" id="ARBA00022754"/>
    </source>
</evidence>
<dbReference type="PRINTS" id="PR01248">
    <property type="entry name" value="TYPE1KERATIN"/>
</dbReference>
<feature type="domain" description="IF rod" evidence="6">
    <location>
        <begin position="124"/>
        <end position="438"/>
    </location>
</feature>
<dbReference type="Proteomes" id="UP001066276">
    <property type="component" value="Chromosome 6"/>
</dbReference>
<gene>
    <name evidence="7" type="ORF">NDU88_002190</name>
</gene>
<organism evidence="7 8">
    <name type="scientific">Pleurodeles waltl</name>
    <name type="common">Iberian ribbed newt</name>
    <dbReference type="NCBI Taxonomy" id="8319"/>
    <lineage>
        <taxon>Eukaryota</taxon>
        <taxon>Metazoa</taxon>
        <taxon>Chordata</taxon>
        <taxon>Craniata</taxon>
        <taxon>Vertebrata</taxon>
        <taxon>Euteleostomi</taxon>
        <taxon>Amphibia</taxon>
        <taxon>Batrachia</taxon>
        <taxon>Caudata</taxon>
        <taxon>Salamandroidea</taxon>
        <taxon>Salamandridae</taxon>
        <taxon>Pleurodelinae</taxon>
        <taxon>Pleurodeles</taxon>
    </lineage>
</organism>
<feature type="coiled-coil region" evidence="5">
    <location>
        <begin position="128"/>
        <end position="155"/>
    </location>
</feature>
<keyword evidence="1" id="KW-0416">Keratin</keyword>
<dbReference type="GO" id="GO:0005198">
    <property type="term" value="F:structural molecule activity"/>
    <property type="evidence" value="ECO:0007669"/>
    <property type="project" value="InterPro"/>
</dbReference>
<proteinExistence type="inferred from homology"/>
<protein>
    <recommendedName>
        <fullName evidence="6">IF rod domain-containing protein</fullName>
    </recommendedName>
</protein>
<feature type="coiled-coil region" evidence="5">
    <location>
        <begin position="375"/>
        <end position="402"/>
    </location>
</feature>
<dbReference type="PANTHER" id="PTHR23239">
    <property type="entry name" value="INTERMEDIATE FILAMENT"/>
    <property type="match status" value="1"/>
</dbReference>
<dbReference type="GO" id="GO:0045109">
    <property type="term" value="P:intermediate filament organization"/>
    <property type="evidence" value="ECO:0007669"/>
    <property type="project" value="TreeGrafter"/>
</dbReference>
<evidence type="ECO:0000256" key="3">
    <source>
        <dbReference type="ARBA" id="ARBA00023054"/>
    </source>
</evidence>
<feature type="coiled-coil region" evidence="5">
    <location>
        <begin position="230"/>
        <end position="264"/>
    </location>
</feature>
<dbReference type="Gene3D" id="1.20.5.170">
    <property type="match status" value="1"/>
</dbReference>
<dbReference type="InterPro" id="IPR018039">
    <property type="entry name" value="IF_conserved"/>
</dbReference>
<comment type="caution">
    <text evidence="7">The sequence shown here is derived from an EMBL/GenBank/DDBJ whole genome shotgun (WGS) entry which is preliminary data.</text>
</comment>
<keyword evidence="2 4" id="KW-0403">Intermediate filament</keyword>
<keyword evidence="3 5" id="KW-0175">Coiled coil</keyword>
<dbReference type="SMART" id="SM01391">
    <property type="entry name" value="Filament"/>
    <property type="match status" value="1"/>
</dbReference>
<dbReference type="InterPro" id="IPR039008">
    <property type="entry name" value="IF_rod_dom"/>
</dbReference>
<evidence type="ECO:0000256" key="1">
    <source>
        <dbReference type="ARBA" id="ARBA00022744"/>
    </source>
</evidence>
<sequence length="510" mass="56513">MQAYRFPKLSLLSVHLKPSALSPAAIMKKSFSRQSVYKGESFSISRGVYSSGGASFGKDSFRSGAVAGFVGASVSGQRAGFGGASFGSGAGFGGGFGGSAGSANSSFSFSAGGDDGGILGSGREKEVMQNLNGRMAAYLEKVKALEDANAELEIKIYDWYDKHKSSSSMCGNNYSKYYDTIDDLLSKIRAAAIENSSQRMEIENSRLAAKDFRLKYENELDMREAVDADIHRLRKHLDDFTITRSELERQIESLNEELAYLKKDHQEEMTVASGNVSGEVSVEMDAPPGQDLTKILNGMRAGYEALVEKSRREAQAQFLKASEELKVHLTENVQAVQSSMSEVTDTRRTLHKLEIDLQTERATKISLESTSAETEQRYGAELMHIQQRINGLEEQLFQLRRSMELQSFEYQNLLDIRTQLEMEIATYRHLLENEFDGANKSSFPVSSSRSSTVSSSQEISFSQSSIIEVKSQTLSVDSKKGSQLNQESEYLCEEVDFTHEDQLEDVTNEK</sequence>
<name>A0AAV7Q609_PLEWA</name>
<dbReference type="InterPro" id="IPR002957">
    <property type="entry name" value="Keratin_I"/>
</dbReference>
<dbReference type="GO" id="GO:0030855">
    <property type="term" value="P:epithelial cell differentiation"/>
    <property type="evidence" value="ECO:0007669"/>
    <property type="project" value="TreeGrafter"/>
</dbReference>
<evidence type="ECO:0000256" key="5">
    <source>
        <dbReference type="SAM" id="Coils"/>
    </source>
</evidence>
<dbReference type="SUPFAM" id="SSF64593">
    <property type="entry name" value="Intermediate filament protein, coiled coil region"/>
    <property type="match status" value="2"/>
</dbReference>
<dbReference type="GO" id="GO:0005882">
    <property type="term" value="C:intermediate filament"/>
    <property type="evidence" value="ECO:0007669"/>
    <property type="project" value="UniProtKB-KW"/>
</dbReference>
<evidence type="ECO:0000256" key="4">
    <source>
        <dbReference type="RuleBase" id="RU000685"/>
    </source>
</evidence>
<dbReference type="AlphaFoldDB" id="A0AAV7Q609"/>
<dbReference type="PANTHER" id="PTHR23239:SF180">
    <property type="entry name" value="KERATIN, TYPE I CYTOSKELETAL 17"/>
    <property type="match status" value="1"/>
</dbReference>
<dbReference type="Pfam" id="PF00038">
    <property type="entry name" value="Filament"/>
    <property type="match status" value="1"/>
</dbReference>
<evidence type="ECO:0000259" key="6">
    <source>
        <dbReference type="PROSITE" id="PS51842"/>
    </source>
</evidence>
<dbReference type="Gene3D" id="1.20.5.1160">
    <property type="entry name" value="Vasodilator-stimulated phosphoprotein"/>
    <property type="match status" value="1"/>
</dbReference>
<dbReference type="PROSITE" id="PS00226">
    <property type="entry name" value="IF_ROD_1"/>
    <property type="match status" value="1"/>
</dbReference>